<comment type="catalytic activity">
    <reaction evidence="6">
        <text>a hydroperoxide + [thioredoxin]-dithiol = an alcohol + [thioredoxin]-disulfide + H2O</text>
        <dbReference type="Rhea" id="RHEA:62620"/>
        <dbReference type="Rhea" id="RHEA-COMP:10698"/>
        <dbReference type="Rhea" id="RHEA-COMP:10700"/>
        <dbReference type="ChEBI" id="CHEBI:15377"/>
        <dbReference type="ChEBI" id="CHEBI:29950"/>
        <dbReference type="ChEBI" id="CHEBI:30879"/>
        <dbReference type="ChEBI" id="CHEBI:35924"/>
        <dbReference type="ChEBI" id="CHEBI:50058"/>
        <dbReference type="EC" id="1.11.1.24"/>
    </reaction>
</comment>
<feature type="compositionally biased region" description="Low complexity" evidence="7">
    <location>
        <begin position="55"/>
        <end position="72"/>
    </location>
</feature>
<dbReference type="WBParaSite" id="snap_masked-unitig_31380-processed-gene-0.0-mRNA-1">
    <property type="protein sequence ID" value="snap_masked-unitig_31380-processed-gene-0.0-mRNA-1"/>
    <property type="gene ID" value="snap_masked-unitig_31380-processed-gene-0.0"/>
</dbReference>
<dbReference type="Proteomes" id="UP000095280">
    <property type="component" value="Unplaced"/>
</dbReference>
<evidence type="ECO:0000256" key="4">
    <source>
        <dbReference type="ARBA" id="ARBA00022862"/>
    </source>
</evidence>
<comment type="similarity">
    <text evidence="1">Belongs to the peroxiredoxin family. AhpC/Prx1 subfamily.</text>
</comment>
<keyword evidence="3" id="KW-0575">Peroxidase</keyword>
<feature type="compositionally biased region" description="Basic residues" evidence="7">
    <location>
        <begin position="164"/>
        <end position="174"/>
    </location>
</feature>
<name>A0A1I8JPP4_9PLAT</name>
<reference evidence="10" key="1">
    <citation type="submission" date="2016-11" db="UniProtKB">
        <authorList>
            <consortium name="WormBaseParasite"/>
        </authorList>
    </citation>
    <scope>IDENTIFICATION</scope>
</reference>
<feature type="domain" description="Peroxiredoxin C-terminal" evidence="8">
    <location>
        <begin position="114"/>
        <end position="144"/>
    </location>
</feature>
<keyword evidence="4" id="KW-0049">Antioxidant</keyword>
<dbReference type="GO" id="GO:0006979">
    <property type="term" value="P:response to oxidative stress"/>
    <property type="evidence" value="ECO:0007669"/>
    <property type="project" value="TreeGrafter"/>
</dbReference>
<sequence length="248" mass="26672">AGSRSSRCSRAPLPRASPVRLFLPDQSFGDVRLSDYSGKYVVLFSTRPTSPSCVRPRSWPSRTGPRSSGGSTASCWPAAPTRTFVHLAWTNTPRQDGGLGRVSMPLLADRSQAAFQHADKHGEVCPAGWRPGDRAMKPRPQPQQGVLSVPDGGGGPQPPDSPRRCRCRSTRKARAAAPPEGDKAASSSQPEPEVKPAGSRIFPWLDEKGLQGARLRPLGPAAPAGKRRTELLRFMIKLATGNYFEAGD</sequence>
<evidence type="ECO:0000256" key="6">
    <source>
        <dbReference type="ARBA" id="ARBA00049091"/>
    </source>
</evidence>
<dbReference type="SUPFAM" id="SSF52833">
    <property type="entry name" value="Thioredoxin-like"/>
    <property type="match status" value="1"/>
</dbReference>
<proteinExistence type="inferred from homology"/>
<dbReference type="GO" id="GO:0042744">
    <property type="term" value="P:hydrogen peroxide catabolic process"/>
    <property type="evidence" value="ECO:0007669"/>
    <property type="project" value="TreeGrafter"/>
</dbReference>
<dbReference type="GO" id="GO:0033554">
    <property type="term" value="P:cellular response to stress"/>
    <property type="evidence" value="ECO:0007669"/>
    <property type="project" value="TreeGrafter"/>
</dbReference>
<dbReference type="GO" id="GO:0005829">
    <property type="term" value="C:cytosol"/>
    <property type="evidence" value="ECO:0007669"/>
    <property type="project" value="TreeGrafter"/>
</dbReference>
<keyword evidence="5" id="KW-0560">Oxidoreductase</keyword>
<feature type="region of interest" description="Disordered" evidence="7">
    <location>
        <begin position="114"/>
        <end position="200"/>
    </location>
</feature>
<dbReference type="Gene3D" id="3.40.30.10">
    <property type="entry name" value="Glutaredoxin"/>
    <property type="match status" value="1"/>
</dbReference>
<evidence type="ECO:0000256" key="1">
    <source>
        <dbReference type="ARBA" id="ARBA00009796"/>
    </source>
</evidence>
<dbReference type="GO" id="GO:0008379">
    <property type="term" value="F:thioredoxin peroxidase activity"/>
    <property type="evidence" value="ECO:0007669"/>
    <property type="project" value="TreeGrafter"/>
</dbReference>
<keyword evidence="9" id="KW-1185">Reference proteome</keyword>
<accession>A0A1I8JPP4</accession>
<organism evidence="9 10">
    <name type="scientific">Macrostomum lignano</name>
    <dbReference type="NCBI Taxonomy" id="282301"/>
    <lineage>
        <taxon>Eukaryota</taxon>
        <taxon>Metazoa</taxon>
        <taxon>Spiralia</taxon>
        <taxon>Lophotrochozoa</taxon>
        <taxon>Platyhelminthes</taxon>
        <taxon>Rhabditophora</taxon>
        <taxon>Macrostomorpha</taxon>
        <taxon>Macrostomida</taxon>
        <taxon>Macrostomidae</taxon>
        <taxon>Macrostomum</taxon>
    </lineage>
</organism>
<evidence type="ECO:0000313" key="9">
    <source>
        <dbReference type="Proteomes" id="UP000095280"/>
    </source>
</evidence>
<dbReference type="InterPro" id="IPR036249">
    <property type="entry name" value="Thioredoxin-like_sf"/>
</dbReference>
<evidence type="ECO:0000256" key="3">
    <source>
        <dbReference type="ARBA" id="ARBA00022559"/>
    </source>
</evidence>
<protein>
    <recommendedName>
        <fullName evidence="2">thioredoxin-dependent peroxiredoxin</fullName>
        <ecNumber evidence="2">1.11.1.24</ecNumber>
    </recommendedName>
</protein>
<dbReference type="Pfam" id="PF10417">
    <property type="entry name" value="1-cysPrx_C"/>
    <property type="match status" value="1"/>
</dbReference>
<dbReference type="EC" id="1.11.1.24" evidence="2"/>
<evidence type="ECO:0000259" key="8">
    <source>
        <dbReference type="Pfam" id="PF10417"/>
    </source>
</evidence>
<feature type="region of interest" description="Disordered" evidence="7">
    <location>
        <begin position="50"/>
        <end position="75"/>
    </location>
</feature>
<evidence type="ECO:0000256" key="7">
    <source>
        <dbReference type="SAM" id="MobiDB-lite"/>
    </source>
</evidence>
<dbReference type="InterPro" id="IPR050217">
    <property type="entry name" value="Peroxiredoxin"/>
</dbReference>
<evidence type="ECO:0000256" key="5">
    <source>
        <dbReference type="ARBA" id="ARBA00023002"/>
    </source>
</evidence>
<dbReference type="PANTHER" id="PTHR10681:SF128">
    <property type="entry name" value="THIOREDOXIN-DEPENDENT PEROXIDE REDUCTASE, MITOCHONDRIAL"/>
    <property type="match status" value="1"/>
</dbReference>
<evidence type="ECO:0000256" key="2">
    <source>
        <dbReference type="ARBA" id="ARBA00013017"/>
    </source>
</evidence>
<dbReference type="GO" id="GO:0045454">
    <property type="term" value="P:cell redox homeostasis"/>
    <property type="evidence" value="ECO:0007669"/>
    <property type="project" value="TreeGrafter"/>
</dbReference>
<dbReference type="InterPro" id="IPR019479">
    <property type="entry name" value="Peroxiredoxin_C"/>
</dbReference>
<dbReference type="PANTHER" id="PTHR10681">
    <property type="entry name" value="THIOREDOXIN PEROXIDASE"/>
    <property type="match status" value="1"/>
</dbReference>
<dbReference type="AlphaFoldDB" id="A0A1I8JPP4"/>
<evidence type="ECO:0000313" key="10">
    <source>
        <dbReference type="WBParaSite" id="snap_masked-unitig_31380-processed-gene-0.0-mRNA-1"/>
    </source>
</evidence>